<keyword evidence="3" id="KW-1185">Reference proteome</keyword>
<evidence type="ECO:0000256" key="1">
    <source>
        <dbReference type="SAM" id="MobiDB-lite"/>
    </source>
</evidence>
<name>A0A1G7FBX1_9FLAO</name>
<dbReference type="STRING" id="641691.SAMN05421636_10750"/>
<dbReference type="EMBL" id="FNAO01000007">
    <property type="protein sequence ID" value="SDE73383.1"/>
    <property type="molecule type" value="Genomic_DNA"/>
</dbReference>
<protein>
    <submittedName>
        <fullName evidence="2">Uncharacterized protein</fullName>
    </submittedName>
</protein>
<proteinExistence type="predicted"/>
<dbReference type="OrthoDB" id="7060517at2"/>
<dbReference type="InterPro" id="IPR053825">
    <property type="entry name" value="DUF7009"/>
</dbReference>
<gene>
    <name evidence="2" type="ORF">SAMN05421636_10750</name>
</gene>
<accession>A0A1G7FBX1</accession>
<feature type="region of interest" description="Disordered" evidence="1">
    <location>
        <begin position="108"/>
        <end position="132"/>
    </location>
</feature>
<dbReference type="RefSeq" id="WP_091870052.1">
    <property type="nucleotide sequence ID" value="NZ_FNAO01000007.1"/>
</dbReference>
<sequence>MKIRIKGNSVRFRLTQTEVKTICEKDRVTEKTQFNEAQFIYGVKASNDYDSLHASFFDHGIMLFVPKDALSDWYTNDRVGFYHTQILNNGQKLELTLEKDFVCLDNRTEDESDNYPNPRGQENIDSKVFNPE</sequence>
<reference evidence="2 3" key="1">
    <citation type="submission" date="2016-10" db="EMBL/GenBank/DDBJ databases">
        <authorList>
            <person name="de Groot N.N."/>
        </authorList>
    </citation>
    <scope>NUCLEOTIDE SEQUENCE [LARGE SCALE GENOMIC DNA]</scope>
    <source>
        <strain evidence="2 3">DSM 23421</strain>
    </source>
</reference>
<evidence type="ECO:0000313" key="2">
    <source>
        <dbReference type="EMBL" id="SDE73383.1"/>
    </source>
</evidence>
<dbReference type="Pfam" id="PF22668">
    <property type="entry name" value="DUF7009"/>
    <property type="match status" value="1"/>
</dbReference>
<organism evidence="2 3">
    <name type="scientific">Pricia antarctica</name>
    <dbReference type="NCBI Taxonomy" id="641691"/>
    <lineage>
        <taxon>Bacteria</taxon>
        <taxon>Pseudomonadati</taxon>
        <taxon>Bacteroidota</taxon>
        <taxon>Flavobacteriia</taxon>
        <taxon>Flavobacteriales</taxon>
        <taxon>Flavobacteriaceae</taxon>
        <taxon>Pricia</taxon>
    </lineage>
</organism>
<dbReference type="Proteomes" id="UP000199109">
    <property type="component" value="Unassembled WGS sequence"/>
</dbReference>
<evidence type="ECO:0000313" key="3">
    <source>
        <dbReference type="Proteomes" id="UP000199109"/>
    </source>
</evidence>
<dbReference type="AlphaFoldDB" id="A0A1G7FBX1"/>